<feature type="domain" description="Multidrug resistance protein MdtA-like C-terminal permuted SH3" evidence="13">
    <location>
        <begin position="299"/>
        <end position="358"/>
    </location>
</feature>
<keyword evidence="15" id="KW-1185">Reference proteome</keyword>
<evidence type="ECO:0000256" key="4">
    <source>
        <dbReference type="ARBA" id="ARBA00022475"/>
    </source>
</evidence>
<evidence type="ECO:0000256" key="6">
    <source>
        <dbReference type="ARBA" id="ARBA00023136"/>
    </source>
</evidence>
<comment type="subcellular location">
    <subcellularLocation>
        <location evidence="1">Cell membrane</location>
    </subcellularLocation>
</comment>
<evidence type="ECO:0000259" key="11">
    <source>
        <dbReference type="Pfam" id="PF25917"/>
    </source>
</evidence>
<keyword evidence="7" id="KW-0175">Coiled coil</keyword>
<proteinExistence type="inferred from homology"/>
<evidence type="ECO:0000256" key="7">
    <source>
        <dbReference type="SAM" id="Coils"/>
    </source>
</evidence>
<evidence type="ECO:0000313" key="15">
    <source>
        <dbReference type="Proteomes" id="UP000031572"/>
    </source>
</evidence>
<dbReference type="InterPro" id="IPR058626">
    <property type="entry name" value="MdtA-like_b-barrel"/>
</dbReference>
<evidence type="ECO:0000259" key="10">
    <source>
        <dbReference type="Pfam" id="PF25876"/>
    </source>
</evidence>
<keyword evidence="5" id="KW-0997">Cell inner membrane</keyword>
<evidence type="ECO:0000256" key="9">
    <source>
        <dbReference type="SAM" id="SignalP"/>
    </source>
</evidence>
<feature type="chain" id="PRO_5002160445" evidence="9">
    <location>
        <begin position="21"/>
        <end position="383"/>
    </location>
</feature>
<dbReference type="Pfam" id="PF25967">
    <property type="entry name" value="RND-MFP_C"/>
    <property type="match status" value="1"/>
</dbReference>
<evidence type="ECO:0000259" key="12">
    <source>
        <dbReference type="Pfam" id="PF25944"/>
    </source>
</evidence>
<dbReference type="RefSeq" id="WP_040040752.1">
    <property type="nucleotide sequence ID" value="NZ_JWJG01000028.1"/>
</dbReference>
<dbReference type="Gene3D" id="2.40.420.20">
    <property type="match status" value="1"/>
</dbReference>
<reference evidence="14 15" key="1">
    <citation type="submission" date="2014-12" db="EMBL/GenBank/DDBJ databases">
        <title>Denitrispirillum autotrophicum gen. nov., sp. nov., Denitrifying, Facultatively Autotrophic Bacteria Isolated from Rice Paddy Soil.</title>
        <authorList>
            <person name="Ishii S."/>
            <person name="Ashida N."/>
            <person name="Ohno H."/>
            <person name="Otsuka S."/>
            <person name="Yokota A."/>
            <person name="Senoo K."/>
        </authorList>
    </citation>
    <scope>NUCLEOTIDE SEQUENCE [LARGE SCALE GENOMIC DNA]</scope>
    <source>
        <strain evidence="14 15">TSA66</strain>
    </source>
</reference>
<dbReference type="OrthoDB" id="9783047at2"/>
<dbReference type="Gene3D" id="2.40.50.100">
    <property type="match status" value="1"/>
</dbReference>
<keyword evidence="6" id="KW-0472">Membrane</keyword>
<feature type="domain" description="Multidrug resistance protein MdtA-like barrel-sandwich hybrid" evidence="11">
    <location>
        <begin position="66"/>
        <end position="209"/>
    </location>
</feature>
<dbReference type="PANTHER" id="PTHR30469">
    <property type="entry name" value="MULTIDRUG RESISTANCE PROTEIN MDTA"/>
    <property type="match status" value="1"/>
</dbReference>
<protein>
    <submittedName>
        <fullName evidence="14">RND transporter</fullName>
    </submittedName>
</protein>
<gene>
    <name evidence="14" type="ORF">TSA66_16770</name>
</gene>
<keyword evidence="3" id="KW-0813">Transport</keyword>
<feature type="domain" description="Multidrug resistance protein MdtA-like beta-barrel" evidence="12">
    <location>
        <begin position="214"/>
        <end position="290"/>
    </location>
</feature>
<dbReference type="STRING" id="709839.TSA66_16770"/>
<comment type="similarity">
    <text evidence="2">Belongs to the membrane fusion protein (MFP) (TC 8.A.1) family.</text>
</comment>
<dbReference type="Gene3D" id="2.40.30.170">
    <property type="match status" value="1"/>
</dbReference>
<dbReference type="GO" id="GO:0015562">
    <property type="term" value="F:efflux transmembrane transporter activity"/>
    <property type="evidence" value="ECO:0007669"/>
    <property type="project" value="TreeGrafter"/>
</dbReference>
<comment type="caution">
    <text evidence="14">The sequence shown here is derived from an EMBL/GenBank/DDBJ whole genome shotgun (WGS) entry which is preliminary data.</text>
</comment>
<evidence type="ECO:0000256" key="8">
    <source>
        <dbReference type="SAM" id="MobiDB-lite"/>
    </source>
</evidence>
<dbReference type="InterPro" id="IPR058625">
    <property type="entry name" value="MdtA-like_BSH"/>
</dbReference>
<accession>A0A0C1Y4X5</accession>
<dbReference type="EMBL" id="JWJG01000028">
    <property type="protein sequence ID" value="KIF82078.1"/>
    <property type="molecule type" value="Genomic_DNA"/>
</dbReference>
<dbReference type="NCBIfam" id="TIGR01730">
    <property type="entry name" value="RND_mfp"/>
    <property type="match status" value="1"/>
</dbReference>
<feature type="domain" description="Multidrug resistance protein MdtA-like alpha-helical hairpin" evidence="10">
    <location>
        <begin position="107"/>
        <end position="175"/>
    </location>
</feature>
<feature type="region of interest" description="Disordered" evidence="8">
    <location>
        <begin position="356"/>
        <end position="383"/>
    </location>
</feature>
<feature type="coiled-coil region" evidence="7">
    <location>
        <begin position="107"/>
        <end position="134"/>
    </location>
</feature>
<feature type="signal peptide" evidence="9">
    <location>
        <begin position="1"/>
        <end position="20"/>
    </location>
</feature>
<dbReference type="InterPro" id="IPR058624">
    <property type="entry name" value="MdtA-like_HH"/>
</dbReference>
<name>A0A0C1Y4X5_9BURK</name>
<dbReference type="PANTHER" id="PTHR30469:SF36">
    <property type="entry name" value="BLL3903 PROTEIN"/>
    <property type="match status" value="1"/>
</dbReference>
<evidence type="ECO:0000256" key="3">
    <source>
        <dbReference type="ARBA" id="ARBA00022448"/>
    </source>
</evidence>
<dbReference type="SUPFAM" id="SSF111369">
    <property type="entry name" value="HlyD-like secretion proteins"/>
    <property type="match status" value="1"/>
</dbReference>
<dbReference type="InterPro" id="IPR006143">
    <property type="entry name" value="RND_pump_MFP"/>
</dbReference>
<evidence type="ECO:0000259" key="13">
    <source>
        <dbReference type="Pfam" id="PF25967"/>
    </source>
</evidence>
<sequence length="383" mass="40439">MKRRNAALLIAIVAAGSAAWYLTRTNQQQENSQPKTAPAIAVTVARAVQTDVPVRLEANGYVSSLNNVEVRPQVSNLVARVHIKEGQFVRAGEVLFSLDERADRVNLQKAQAQLAKDQASLADLERQLARSRELLGKGFISQGAADTIQAQADAARATLRADQAAVEAARVALGYDTIRAASFGRAGAISVFAGTLVQPSATAAPMVTISQIDPIAITFSLPEGELGALLAAQRSDTVKVLATLPGSADAQEGKLSFVDNAVDPQNGTIKVKAVFPNAAHRLWPGQYVPVTTVVRELKNAVVIPQASVITGIDTRSVYVVGADQTAQLRRVELLHSFGTQAAVRGVEAGDSVVVDGKQNLRPGSKVRAADAHPDSSVAQKNPQ</sequence>
<keyword evidence="4" id="KW-1003">Cell membrane</keyword>
<evidence type="ECO:0000256" key="2">
    <source>
        <dbReference type="ARBA" id="ARBA00009477"/>
    </source>
</evidence>
<dbReference type="Gene3D" id="1.10.287.470">
    <property type="entry name" value="Helix hairpin bin"/>
    <property type="match status" value="1"/>
</dbReference>
<dbReference type="GO" id="GO:1990281">
    <property type="term" value="C:efflux pump complex"/>
    <property type="evidence" value="ECO:0007669"/>
    <property type="project" value="TreeGrafter"/>
</dbReference>
<evidence type="ECO:0000256" key="1">
    <source>
        <dbReference type="ARBA" id="ARBA00004236"/>
    </source>
</evidence>
<dbReference type="Pfam" id="PF25917">
    <property type="entry name" value="BSH_RND"/>
    <property type="match status" value="1"/>
</dbReference>
<dbReference type="Proteomes" id="UP000031572">
    <property type="component" value="Unassembled WGS sequence"/>
</dbReference>
<dbReference type="Pfam" id="PF25944">
    <property type="entry name" value="Beta-barrel_RND"/>
    <property type="match status" value="1"/>
</dbReference>
<evidence type="ECO:0000313" key="14">
    <source>
        <dbReference type="EMBL" id="KIF82078.1"/>
    </source>
</evidence>
<organism evidence="14 15">
    <name type="scientific">Noviherbaspirillum autotrophicum</name>
    <dbReference type="NCBI Taxonomy" id="709839"/>
    <lineage>
        <taxon>Bacteria</taxon>
        <taxon>Pseudomonadati</taxon>
        <taxon>Pseudomonadota</taxon>
        <taxon>Betaproteobacteria</taxon>
        <taxon>Burkholderiales</taxon>
        <taxon>Oxalobacteraceae</taxon>
        <taxon>Noviherbaspirillum</taxon>
    </lineage>
</organism>
<dbReference type="Pfam" id="PF25876">
    <property type="entry name" value="HH_MFP_RND"/>
    <property type="match status" value="1"/>
</dbReference>
<evidence type="ECO:0000256" key="5">
    <source>
        <dbReference type="ARBA" id="ARBA00022519"/>
    </source>
</evidence>
<dbReference type="AlphaFoldDB" id="A0A0C1Y4X5"/>
<dbReference type="InterPro" id="IPR058627">
    <property type="entry name" value="MdtA-like_C"/>
</dbReference>
<keyword evidence="9" id="KW-0732">Signal</keyword>